<dbReference type="EnsemblMetazoa" id="XM_029492434.1">
    <property type="protein sequence ID" value="XP_029348294.1"/>
    <property type="gene ID" value="LOC107882608"/>
</dbReference>
<dbReference type="InterPro" id="IPR012337">
    <property type="entry name" value="RNaseH-like_sf"/>
</dbReference>
<dbReference type="GeneID" id="107882608"/>
<dbReference type="RefSeq" id="XP_029348294.1">
    <property type="nucleotide sequence ID" value="XM_029492434.1"/>
</dbReference>
<proteinExistence type="predicted"/>
<dbReference type="AlphaFoldDB" id="A0A8R2JWS2"/>
<evidence type="ECO:0000259" key="1">
    <source>
        <dbReference type="SMART" id="SM00597"/>
    </source>
</evidence>
<dbReference type="InterPro" id="IPR006580">
    <property type="entry name" value="Znf_TTF"/>
</dbReference>
<accession>A0A8R2JWS2</accession>
<dbReference type="OrthoDB" id="6617140at2759"/>
<organism evidence="2 3">
    <name type="scientific">Acyrthosiphon pisum</name>
    <name type="common">Pea aphid</name>
    <dbReference type="NCBI Taxonomy" id="7029"/>
    <lineage>
        <taxon>Eukaryota</taxon>
        <taxon>Metazoa</taxon>
        <taxon>Ecdysozoa</taxon>
        <taxon>Arthropoda</taxon>
        <taxon>Hexapoda</taxon>
        <taxon>Insecta</taxon>
        <taxon>Pterygota</taxon>
        <taxon>Neoptera</taxon>
        <taxon>Paraneoptera</taxon>
        <taxon>Hemiptera</taxon>
        <taxon>Sternorrhyncha</taxon>
        <taxon>Aphidomorpha</taxon>
        <taxon>Aphidoidea</taxon>
        <taxon>Aphididae</taxon>
        <taxon>Macrosiphini</taxon>
        <taxon>Acyrthosiphon</taxon>
    </lineage>
</organism>
<evidence type="ECO:0000313" key="3">
    <source>
        <dbReference type="Proteomes" id="UP000007819"/>
    </source>
</evidence>
<reference evidence="3" key="1">
    <citation type="submission" date="2010-06" db="EMBL/GenBank/DDBJ databases">
        <authorList>
            <person name="Jiang H."/>
            <person name="Abraham K."/>
            <person name="Ali S."/>
            <person name="Alsbrooks S.L."/>
            <person name="Anim B.N."/>
            <person name="Anosike U.S."/>
            <person name="Attaway T."/>
            <person name="Bandaranaike D.P."/>
            <person name="Battles P.K."/>
            <person name="Bell S.N."/>
            <person name="Bell A.V."/>
            <person name="Beltran B."/>
            <person name="Bickham C."/>
            <person name="Bustamante Y."/>
            <person name="Caleb T."/>
            <person name="Canada A."/>
            <person name="Cardenas V."/>
            <person name="Carter K."/>
            <person name="Chacko J."/>
            <person name="Chandrabose M.N."/>
            <person name="Chavez D."/>
            <person name="Chavez A."/>
            <person name="Chen L."/>
            <person name="Chu H.-S."/>
            <person name="Claassen K.J."/>
            <person name="Cockrell R."/>
            <person name="Collins M."/>
            <person name="Cooper J.A."/>
            <person name="Cree A."/>
            <person name="Curry S.M."/>
            <person name="Da Y."/>
            <person name="Dao M.D."/>
            <person name="Das B."/>
            <person name="Davila M.-L."/>
            <person name="Davy-Carroll L."/>
            <person name="Denson S."/>
            <person name="Dinh H."/>
            <person name="Ebong V.E."/>
            <person name="Edwards J.R."/>
            <person name="Egan A."/>
            <person name="El-Daye J."/>
            <person name="Escobedo L."/>
            <person name="Fernandez S."/>
            <person name="Fernando P.R."/>
            <person name="Flagg N."/>
            <person name="Forbes L.D."/>
            <person name="Fowler R.G."/>
            <person name="Fu Q."/>
            <person name="Gabisi R.A."/>
            <person name="Ganer J."/>
            <person name="Garbino Pronczuk A."/>
            <person name="Garcia R.M."/>
            <person name="Garner T."/>
            <person name="Garrett T.E."/>
            <person name="Gonzalez D.A."/>
            <person name="Hamid H."/>
            <person name="Hawkins E.S."/>
            <person name="Hirani K."/>
            <person name="Hogues M.E."/>
            <person name="Hollins B."/>
            <person name="Hsiao C.-H."/>
            <person name="Jabil R."/>
            <person name="James M.L."/>
            <person name="Jhangiani S.N."/>
            <person name="Johnson B."/>
            <person name="Johnson Q."/>
            <person name="Joshi V."/>
            <person name="Kalu J.B."/>
            <person name="Kam C."/>
            <person name="Kashfia A."/>
            <person name="Keebler J."/>
            <person name="Kisamo H."/>
            <person name="Kovar C.L."/>
            <person name="Lago L.A."/>
            <person name="Lai C.-Y."/>
            <person name="Laidlaw J."/>
            <person name="Lara F."/>
            <person name="Le T.-K."/>
            <person name="Lee S.L."/>
            <person name="Legall F.H."/>
            <person name="Lemon S.J."/>
            <person name="Lewis L.R."/>
            <person name="Li B."/>
            <person name="Liu Y."/>
            <person name="Liu Y.-S."/>
            <person name="Lopez J."/>
            <person name="Lozado R.J."/>
            <person name="Lu J."/>
            <person name="Madu R.C."/>
            <person name="Maheshwari M."/>
            <person name="Maheshwari R."/>
            <person name="Malloy K."/>
            <person name="Martinez E."/>
            <person name="Mathew T."/>
            <person name="Mercado I.C."/>
            <person name="Mercado C."/>
            <person name="Meyer B."/>
            <person name="Montgomery K."/>
            <person name="Morgan M.B."/>
            <person name="Munidasa M."/>
            <person name="Nazareth L.V."/>
            <person name="Nelson J."/>
            <person name="Ng B.M."/>
            <person name="Nguyen N.B."/>
            <person name="Nguyen P.Q."/>
            <person name="Nguyen T."/>
            <person name="Obregon M."/>
            <person name="Okwuonu G.O."/>
            <person name="Onwere C.G."/>
            <person name="Orozco G."/>
            <person name="Parra A."/>
            <person name="Patel S."/>
            <person name="Patil S."/>
            <person name="Perez A."/>
            <person name="Perez Y."/>
            <person name="Pham C."/>
            <person name="Primus E.L."/>
            <person name="Pu L.-L."/>
            <person name="Puazo M."/>
            <person name="Qin X."/>
            <person name="Quiroz J.B."/>
            <person name="Reese J."/>
            <person name="Richards S."/>
            <person name="Rives C.M."/>
            <person name="Robberts R."/>
            <person name="Ruiz S.J."/>
            <person name="Ruiz M.J."/>
            <person name="Santibanez J."/>
            <person name="Schneider B.W."/>
            <person name="Sisson I."/>
            <person name="Smith M."/>
            <person name="Sodergren E."/>
            <person name="Song X.-Z."/>
            <person name="Song B.B."/>
            <person name="Summersgill H."/>
            <person name="Thelus R."/>
            <person name="Thornton R.D."/>
            <person name="Trejos Z.Y."/>
            <person name="Usmani K."/>
            <person name="Vattathil S."/>
            <person name="Villasana D."/>
            <person name="Walker D.L."/>
            <person name="Wang S."/>
            <person name="Wang K."/>
            <person name="White C.S."/>
            <person name="Williams A.C."/>
            <person name="Williamson J."/>
            <person name="Wilson K."/>
            <person name="Woghiren I.O."/>
            <person name="Woodworth J.R."/>
            <person name="Worley K.C."/>
            <person name="Wright R.A."/>
            <person name="Wu W."/>
            <person name="Young L."/>
            <person name="Zhang L."/>
            <person name="Zhang J."/>
            <person name="Zhu Y."/>
            <person name="Muzny D.M."/>
            <person name="Weinstock G."/>
            <person name="Gibbs R.A."/>
        </authorList>
    </citation>
    <scope>NUCLEOTIDE SEQUENCE [LARGE SCALE GENOMIC DNA]</scope>
    <source>
        <strain evidence="3">LSR1</strain>
    </source>
</reference>
<reference evidence="2" key="2">
    <citation type="submission" date="2022-06" db="UniProtKB">
        <authorList>
            <consortium name="EnsemblMetazoa"/>
        </authorList>
    </citation>
    <scope>IDENTIFICATION</scope>
</reference>
<feature type="domain" description="TTF-type" evidence="1">
    <location>
        <begin position="36"/>
        <end position="128"/>
    </location>
</feature>
<dbReference type="PANTHER" id="PTHR45749:SF37">
    <property type="entry name" value="OS05G0311600 PROTEIN"/>
    <property type="match status" value="1"/>
</dbReference>
<sequence>MSPDVNKLDIFDLGNLDSGPVQPILKVYPKTAFGSQNRSFGSKYFKEYNWLEYSIEKDAIFCFPCRMFSTSSGHVEDVFLSGTRDAKTGKTKLKLHEISDHHLTANLRWSAYKNSVKNGDVISKMSTALQKEIQTNRIWSIQNELIETCAENVKSTIIQEIIDCGMFSISCDEARSHKQEQLSICVRYPRGMDICERFLGFVDVSEKQTADALILKLSYDGANVMSGHIGGVQAKLKIVHPPAKCAVYVHCMAHKINLVVIDMCKHLKDARNLFNALEALYVHFSHPTRNVKLTDLQLKLNMKKTTLSQLSDTRWICRFKSCDAVIKNFNAIAQVLNDEIDDQQSKCVAQAIGML</sequence>
<dbReference type="KEGG" id="api:107882608"/>
<keyword evidence="3" id="KW-1185">Reference proteome</keyword>
<dbReference type="SMART" id="SM00597">
    <property type="entry name" value="ZnF_TTF"/>
    <property type="match status" value="1"/>
</dbReference>
<name>A0A8R2JWS2_ACYPI</name>
<evidence type="ECO:0000313" key="2">
    <source>
        <dbReference type="EnsemblMetazoa" id="XP_029348294.1"/>
    </source>
</evidence>
<dbReference type="PANTHER" id="PTHR45749">
    <property type="match status" value="1"/>
</dbReference>
<dbReference type="SUPFAM" id="SSF53098">
    <property type="entry name" value="Ribonuclease H-like"/>
    <property type="match status" value="1"/>
</dbReference>
<protein>
    <recommendedName>
        <fullName evidence="1">TTF-type domain-containing protein</fullName>
    </recommendedName>
</protein>
<dbReference type="Proteomes" id="UP000007819">
    <property type="component" value="Unassembled WGS sequence"/>
</dbReference>